<organism evidence="5 6">
    <name type="scientific">Sporomusa silvacetica DSM 10669</name>
    <dbReference type="NCBI Taxonomy" id="1123289"/>
    <lineage>
        <taxon>Bacteria</taxon>
        <taxon>Bacillati</taxon>
        <taxon>Bacillota</taxon>
        <taxon>Negativicutes</taxon>
        <taxon>Selenomonadales</taxon>
        <taxon>Sporomusaceae</taxon>
        <taxon>Sporomusa</taxon>
    </lineage>
</organism>
<dbReference type="InterPro" id="IPR025736">
    <property type="entry name" value="PucR_C-HTH_dom"/>
</dbReference>
<evidence type="ECO:0000259" key="2">
    <source>
        <dbReference type="Pfam" id="PF07905"/>
    </source>
</evidence>
<accession>A0ABZ3INH9</accession>
<proteinExistence type="inferred from homology"/>
<dbReference type="InterPro" id="IPR012914">
    <property type="entry name" value="PucR_dom"/>
</dbReference>
<dbReference type="Pfam" id="PF07905">
    <property type="entry name" value="PucR"/>
    <property type="match status" value="1"/>
</dbReference>
<protein>
    <submittedName>
        <fullName evidence="5">Purine catabolism regulatory protein</fullName>
    </submittedName>
</protein>
<dbReference type="Gene3D" id="3.30.450.40">
    <property type="match status" value="1"/>
</dbReference>
<gene>
    <name evidence="5" type="primary">pucR</name>
    <name evidence="5" type="ORF">SPSIL_034140</name>
</gene>
<evidence type="ECO:0000259" key="3">
    <source>
        <dbReference type="Pfam" id="PF13556"/>
    </source>
</evidence>
<dbReference type="Proteomes" id="UP000216752">
    <property type="component" value="Chromosome"/>
</dbReference>
<dbReference type="Pfam" id="PF17853">
    <property type="entry name" value="GGDEF_2"/>
    <property type="match status" value="1"/>
</dbReference>
<dbReference type="InterPro" id="IPR029016">
    <property type="entry name" value="GAF-like_dom_sf"/>
</dbReference>
<name>A0ABZ3INH9_9FIRM</name>
<feature type="domain" description="PucR C-terminal helix-turn-helix" evidence="3">
    <location>
        <begin position="486"/>
        <end position="543"/>
    </location>
</feature>
<evidence type="ECO:0000313" key="6">
    <source>
        <dbReference type="Proteomes" id="UP000216752"/>
    </source>
</evidence>
<sequence length="551" mass="61463">MHLLIKDVLQLFQDKSVSLAAGFAGLDNIILSVNIMDAPDILNWVKPGDLILTTAYIAKDDPILQERLIRDLVATGAAGLGIKTKRFLPEVPTIIKKIADELNFPILDLPLDMSLSEIMNPIISNIANKQSYVLHRTIEIQKTLTRVAIQGEGLCSIITCLGKLTQCPVGCFDVNGFPLVQWIPKKIPGIDDTIVKQFDSILDKKAANNDELQDLLAQTKSPCTQSLTIENSNYLITSFPVMSNNESFGHISIIQINDTFSDINCIALEQACIVAALDFSKQKAIAQSHRLHSRDILDYILFDDLSNHNVDEILSGSRLMQAKFFECWVIELAENETVVNVPVILTRIYKTTQQMVTAANPLSIVSERTGKIIVLVASTSNFNTNETHSGIILHNAFHTMYQNLKISLGIGTISTELGGVRQSFHDALTCLRLGQQIKGAGQITFPYEIACYSILENCESSSILSQICDSIIQKLEYSEKNSGTDLLQTLEKYLECDKSLTETSNELYIHRNTLSNRLEKIQDIVNLDFNNRELVFCLRLALRQRKISTRS</sequence>
<feature type="domain" description="Purine catabolism PurC-like" evidence="2">
    <location>
        <begin position="8"/>
        <end position="126"/>
    </location>
</feature>
<evidence type="ECO:0000259" key="4">
    <source>
        <dbReference type="Pfam" id="PF17853"/>
    </source>
</evidence>
<comment type="similarity">
    <text evidence="1">Belongs to the CdaR family.</text>
</comment>
<dbReference type="InterPro" id="IPR051448">
    <property type="entry name" value="CdaR-like_regulators"/>
</dbReference>
<dbReference type="Pfam" id="PF13556">
    <property type="entry name" value="HTH_30"/>
    <property type="match status" value="1"/>
</dbReference>
<dbReference type="PANTHER" id="PTHR33744:SF1">
    <property type="entry name" value="DNA-BINDING TRANSCRIPTIONAL ACTIVATOR ADER"/>
    <property type="match status" value="1"/>
</dbReference>
<dbReference type="PANTHER" id="PTHR33744">
    <property type="entry name" value="CARBOHYDRATE DIACID REGULATOR"/>
    <property type="match status" value="1"/>
</dbReference>
<dbReference type="Gene3D" id="1.10.10.2840">
    <property type="entry name" value="PucR C-terminal helix-turn-helix domain"/>
    <property type="match status" value="1"/>
</dbReference>
<dbReference type="InterPro" id="IPR042070">
    <property type="entry name" value="PucR_C-HTH_sf"/>
</dbReference>
<dbReference type="EMBL" id="CP155573">
    <property type="protein sequence ID" value="XFO67220.1"/>
    <property type="molecule type" value="Genomic_DNA"/>
</dbReference>
<keyword evidence="6" id="KW-1185">Reference proteome</keyword>
<feature type="domain" description="CdaR GGDEF-like" evidence="4">
    <location>
        <begin position="344"/>
        <end position="433"/>
    </location>
</feature>
<evidence type="ECO:0000313" key="5">
    <source>
        <dbReference type="EMBL" id="XFO67220.1"/>
    </source>
</evidence>
<evidence type="ECO:0000256" key="1">
    <source>
        <dbReference type="ARBA" id="ARBA00006754"/>
    </source>
</evidence>
<dbReference type="InterPro" id="IPR041522">
    <property type="entry name" value="CdaR_GGDEF"/>
</dbReference>
<reference evidence="5" key="1">
    <citation type="submission" date="2024-05" db="EMBL/GenBank/DDBJ databases">
        <title>Isolation and characterization of Sporomusa carbonis sp. nov., a carboxydotrophic hydrogenogen in the genus of Sporomusa isolated from a charcoal burning pile.</title>
        <authorList>
            <person name="Boeer T."/>
            <person name="Rosenbaum F."/>
            <person name="Eysell L."/>
            <person name="Mueller V."/>
            <person name="Daniel R."/>
            <person name="Poehlein A."/>
        </authorList>
    </citation>
    <scope>NUCLEOTIDE SEQUENCE [LARGE SCALE GENOMIC DNA]</scope>
    <source>
        <strain evidence="5">DSM 10669</strain>
    </source>
</reference>
<dbReference type="RefSeq" id="WP_094606796.1">
    <property type="nucleotide sequence ID" value="NZ_CP155573.1"/>
</dbReference>